<dbReference type="Proteomes" id="UP001162640">
    <property type="component" value="Unassembled WGS sequence"/>
</dbReference>
<comment type="caution">
    <text evidence="2">The sequence shown here is derived from an EMBL/GenBank/DDBJ whole genome shotgun (WGS) entry which is preliminary data.</text>
</comment>
<gene>
    <name evidence="2" type="ORF">TL16_g05631</name>
</gene>
<dbReference type="EMBL" id="BLQM01000165">
    <property type="protein sequence ID" value="GMH71373.1"/>
    <property type="molecule type" value="Genomic_DNA"/>
</dbReference>
<evidence type="ECO:0000313" key="2">
    <source>
        <dbReference type="EMBL" id="GMH71373.1"/>
    </source>
</evidence>
<dbReference type="PANTHER" id="PTHR34286:SF1">
    <property type="entry name" value="TRANSMEMBRANE PROTEIN"/>
    <property type="match status" value="1"/>
</dbReference>
<keyword evidence="1" id="KW-0472">Membrane</keyword>
<dbReference type="AlphaFoldDB" id="A0A9W7EAC7"/>
<organism evidence="2 3">
    <name type="scientific">Triparma laevis f. inornata</name>
    <dbReference type="NCBI Taxonomy" id="1714386"/>
    <lineage>
        <taxon>Eukaryota</taxon>
        <taxon>Sar</taxon>
        <taxon>Stramenopiles</taxon>
        <taxon>Ochrophyta</taxon>
        <taxon>Bolidophyceae</taxon>
        <taxon>Parmales</taxon>
        <taxon>Triparmaceae</taxon>
        <taxon>Triparma</taxon>
    </lineage>
</organism>
<sequence length="78" mass="8483">MGGGGWFHVPAVWSPAGGWWATPKNWKVNTGLGFVAIGIACFTTFTISASKERRPIPPAWHIPSQRWAVHAKADDPSL</sequence>
<proteinExistence type="predicted"/>
<feature type="non-terminal residue" evidence="2">
    <location>
        <position position="78"/>
    </location>
</feature>
<name>A0A9W7EAC7_9STRA</name>
<accession>A0A9W7EAC7</accession>
<feature type="non-terminal residue" evidence="2">
    <location>
        <position position="1"/>
    </location>
</feature>
<keyword evidence="1" id="KW-1133">Transmembrane helix</keyword>
<feature type="transmembrane region" description="Helical" evidence="1">
    <location>
        <begin position="28"/>
        <end position="47"/>
    </location>
</feature>
<protein>
    <submittedName>
        <fullName evidence="2">Uncharacterized protein</fullName>
    </submittedName>
</protein>
<evidence type="ECO:0000256" key="1">
    <source>
        <dbReference type="SAM" id="Phobius"/>
    </source>
</evidence>
<evidence type="ECO:0000313" key="3">
    <source>
        <dbReference type="Proteomes" id="UP001162640"/>
    </source>
</evidence>
<keyword evidence="1" id="KW-0812">Transmembrane</keyword>
<reference evidence="3" key="1">
    <citation type="journal article" date="2023" name="Commun. Biol.">
        <title>Genome analysis of Parmales, the sister group of diatoms, reveals the evolutionary specialization of diatoms from phago-mixotrophs to photoautotrophs.</title>
        <authorList>
            <person name="Ban H."/>
            <person name="Sato S."/>
            <person name="Yoshikawa S."/>
            <person name="Yamada K."/>
            <person name="Nakamura Y."/>
            <person name="Ichinomiya M."/>
            <person name="Sato N."/>
            <person name="Blanc-Mathieu R."/>
            <person name="Endo H."/>
            <person name="Kuwata A."/>
            <person name="Ogata H."/>
        </authorList>
    </citation>
    <scope>NUCLEOTIDE SEQUENCE [LARGE SCALE GENOMIC DNA]</scope>
</reference>
<dbReference type="PANTHER" id="PTHR34286">
    <property type="entry name" value="TRANSMEMBRANE PROTEIN"/>
    <property type="match status" value="1"/>
</dbReference>